<dbReference type="Pfam" id="PF12796">
    <property type="entry name" value="Ank_2"/>
    <property type="match status" value="1"/>
</dbReference>
<reference evidence="4" key="1">
    <citation type="submission" date="2018-11" db="EMBL/GenBank/DDBJ databases">
        <authorList>
            <consortium name="Genoscope - CEA"/>
            <person name="William W."/>
        </authorList>
    </citation>
    <scope>NUCLEOTIDE SEQUENCE</scope>
</reference>
<feature type="transmembrane region" description="Helical" evidence="1">
    <location>
        <begin position="248"/>
        <end position="269"/>
    </location>
</feature>
<name>A0A3P5XVS4_BRACM</name>
<keyword evidence="1" id="KW-1133">Transmembrane helix</keyword>
<protein>
    <recommendedName>
        <fullName evidence="2">PGG domain-containing protein</fullName>
    </recommendedName>
</protein>
<feature type="transmembrane region" description="Helical" evidence="1">
    <location>
        <begin position="404"/>
        <end position="426"/>
    </location>
</feature>
<dbReference type="PANTHER" id="PTHR24128:SF107">
    <property type="entry name" value="PGG DOMAIN-CONTAINING PROTEIN"/>
    <property type="match status" value="1"/>
</dbReference>
<sequence>MSIVVDVNRVSDIDQDENIYERLKKVAQDGDIERLYGLIAEDPNILGHFDEVPFCETPLHIAAEKGQTHFAMELMTLKPSLALKLNVSGYSPMHLALQGNHIRMVRGFIAIDSSLISIKGRGRSTPLHHVAGIGDAELLSEFLVACPSSVEDLTIKCETAVHIAVKNHHFEAFKVLLGWVQRVNREDILDWKDEDGNTLFHIAASINQTEVHSLLDFWDDLFSSIVFLWKLMGCYGNEWIQLSHELSLVYIFLIVFPTVHSILQVMKLLRKTVKVKAKNLDGKTAMDILQTHVSTKTSRLLSRVKERLLCGSTITLAGYLSKTPSSIEKRISRLGQTNLSKTRHSSQNSSDSRSVILVVAILIVTATYQAGLSPPGGFWQEDSKIGDRSLHFAGQMEMPVQVAFYFYFINGIAFFSSLYVIMILIVGLPMWKVLYGSIAALAIANFATFFTTFPSVYDFIFWFPIVIAYPLTVVSTVSAPFVSFFVNKRRRQRVDFPSKYFSSPNEI</sequence>
<accession>A0A3P5XVS4</accession>
<dbReference type="EMBL" id="LR031568">
    <property type="protein sequence ID" value="VDC58729.1"/>
    <property type="molecule type" value="Genomic_DNA"/>
</dbReference>
<dbReference type="Proteomes" id="UP000694005">
    <property type="component" value="Chromosome A09"/>
</dbReference>
<dbReference type="Gene3D" id="1.25.40.20">
    <property type="entry name" value="Ankyrin repeat-containing domain"/>
    <property type="match status" value="1"/>
</dbReference>
<keyword evidence="1" id="KW-0812">Transmembrane</keyword>
<dbReference type="EMBL" id="LS974625">
    <property type="protein sequence ID" value="CAG7860252.1"/>
    <property type="molecule type" value="Genomic_DNA"/>
</dbReference>
<proteinExistence type="predicted"/>
<feature type="domain" description="PGG" evidence="2">
    <location>
        <begin position="349"/>
        <end position="453"/>
    </location>
</feature>
<keyword evidence="1" id="KW-0472">Membrane</keyword>
<evidence type="ECO:0000313" key="4">
    <source>
        <dbReference type="EMBL" id="VDC58729.1"/>
    </source>
</evidence>
<feature type="transmembrane region" description="Helical" evidence="1">
    <location>
        <begin position="459"/>
        <end position="486"/>
    </location>
</feature>
<dbReference type="InterPro" id="IPR026961">
    <property type="entry name" value="PGG_dom"/>
</dbReference>
<dbReference type="Gramene" id="A09p07190.2_BraZ1">
    <property type="protein sequence ID" value="A09p07190.2_BraZ1.CDS"/>
    <property type="gene ID" value="A09g07190.2_BraZ1"/>
</dbReference>
<feature type="transmembrane region" description="Helical" evidence="1">
    <location>
        <begin position="354"/>
        <end position="372"/>
    </location>
</feature>
<organism evidence="4">
    <name type="scientific">Brassica campestris</name>
    <name type="common">Field mustard</name>
    <dbReference type="NCBI Taxonomy" id="3711"/>
    <lineage>
        <taxon>Eukaryota</taxon>
        <taxon>Viridiplantae</taxon>
        <taxon>Streptophyta</taxon>
        <taxon>Embryophyta</taxon>
        <taxon>Tracheophyta</taxon>
        <taxon>Spermatophyta</taxon>
        <taxon>Magnoliopsida</taxon>
        <taxon>eudicotyledons</taxon>
        <taxon>Gunneridae</taxon>
        <taxon>Pentapetalae</taxon>
        <taxon>rosids</taxon>
        <taxon>malvids</taxon>
        <taxon>Brassicales</taxon>
        <taxon>Brassicaceae</taxon>
        <taxon>Brassiceae</taxon>
        <taxon>Brassica</taxon>
    </lineage>
</organism>
<evidence type="ECO:0000313" key="3">
    <source>
        <dbReference type="EMBL" id="CAG7860252.1"/>
    </source>
</evidence>
<dbReference type="SMART" id="SM00248">
    <property type="entry name" value="ANK"/>
    <property type="match status" value="4"/>
</dbReference>
<dbReference type="InterPro" id="IPR036770">
    <property type="entry name" value="Ankyrin_rpt-contain_sf"/>
</dbReference>
<evidence type="ECO:0000256" key="1">
    <source>
        <dbReference type="SAM" id="Phobius"/>
    </source>
</evidence>
<dbReference type="PANTHER" id="PTHR24128">
    <property type="entry name" value="HOMEOBOX PROTEIN WARIAI"/>
    <property type="match status" value="1"/>
</dbReference>
<feature type="transmembrane region" description="Helical" evidence="1">
    <location>
        <begin position="433"/>
        <end position="453"/>
    </location>
</feature>
<dbReference type="InterPro" id="IPR002110">
    <property type="entry name" value="Ankyrin_rpt"/>
</dbReference>
<dbReference type="SUPFAM" id="SSF48403">
    <property type="entry name" value="Ankyrin repeat"/>
    <property type="match status" value="1"/>
</dbReference>
<dbReference type="Pfam" id="PF13962">
    <property type="entry name" value="PGG"/>
    <property type="match status" value="1"/>
</dbReference>
<evidence type="ECO:0000259" key="2">
    <source>
        <dbReference type="Pfam" id="PF13962"/>
    </source>
</evidence>
<dbReference type="AlphaFoldDB" id="A0A3P5XVS4"/>
<gene>
    <name evidence="4" type="ORF">BRAA09T36340Z</name>
    <name evidence="3" type="ORF">BRAPAZ1V2_A09P07190.2</name>
</gene>